<proteinExistence type="inferred from homology"/>
<keyword evidence="5" id="KW-1133">Transmembrane helix</keyword>
<comment type="similarity">
    <text evidence="2 5">Belongs to the glycosyltransferase 10 family.</text>
</comment>
<feature type="domain" description="Fucosyltransferase C-terminal" evidence="7">
    <location>
        <begin position="381"/>
        <end position="503"/>
    </location>
</feature>
<dbReference type="GO" id="GO:0016740">
    <property type="term" value="F:transferase activity"/>
    <property type="evidence" value="ECO:0007669"/>
    <property type="project" value="UniProtKB-KW"/>
</dbReference>
<keyword evidence="5" id="KW-0333">Golgi apparatus</keyword>
<evidence type="ECO:0000259" key="7">
    <source>
        <dbReference type="Pfam" id="PF00852"/>
    </source>
</evidence>
<evidence type="ECO:0000256" key="4">
    <source>
        <dbReference type="ARBA" id="ARBA00022679"/>
    </source>
</evidence>
<reference evidence="8" key="1">
    <citation type="journal article" date="2022" name="bioRxiv">
        <title>Genomics of Preaxostyla Flagellates Illuminates Evolutionary Transitions and the Path Towards Mitochondrial Loss.</title>
        <authorList>
            <person name="Novak L.V.F."/>
            <person name="Treitli S.C."/>
            <person name="Pyrih J."/>
            <person name="Halakuc P."/>
            <person name="Pipaliya S.V."/>
            <person name="Vacek V."/>
            <person name="Brzon O."/>
            <person name="Soukal P."/>
            <person name="Eme L."/>
            <person name="Dacks J.B."/>
            <person name="Karnkowska A."/>
            <person name="Elias M."/>
            <person name="Hampl V."/>
        </authorList>
    </citation>
    <scope>NUCLEOTIDE SEQUENCE</scope>
    <source>
        <strain evidence="8">RCP-MX</strain>
    </source>
</reference>
<evidence type="ECO:0000256" key="1">
    <source>
        <dbReference type="ARBA" id="ARBA00004922"/>
    </source>
</evidence>
<dbReference type="InterPro" id="IPR055270">
    <property type="entry name" value="Glyco_tran_10_C"/>
</dbReference>
<feature type="compositionally biased region" description="Basic and acidic residues" evidence="6">
    <location>
        <begin position="126"/>
        <end position="144"/>
    </location>
</feature>
<dbReference type="EMBL" id="JAPMOS010000053">
    <property type="protein sequence ID" value="KAJ4457178.1"/>
    <property type="molecule type" value="Genomic_DNA"/>
</dbReference>
<keyword evidence="5" id="KW-0472">Membrane</keyword>
<dbReference type="PANTHER" id="PTHR11929">
    <property type="entry name" value="ALPHA- 1,3 -FUCOSYLTRANSFERASE"/>
    <property type="match status" value="1"/>
</dbReference>
<evidence type="ECO:0000256" key="6">
    <source>
        <dbReference type="SAM" id="MobiDB-lite"/>
    </source>
</evidence>
<feature type="compositionally biased region" description="Basic and acidic residues" evidence="6">
    <location>
        <begin position="71"/>
        <end position="88"/>
    </location>
</feature>
<protein>
    <recommendedName>
        <fullName evidence="5">Fucosyltransferase</fullName>
        <ecNumber evidence="5">2.4.1.-</ecNumber>
    </recommendedName>
</protein>
<gene>
    <name evidence="8" type="ORF">PAPYR_7480</name>
</gene>
<evidence type="ECO:0000313" key="9">
    <source>
        <dbReference type="Proteomes" id="UP001141327"/>
    </source>
</evidence>
<name>A0ABQ8UEJ2_9EUKA</name>
<dbReference type="EC" id="2.4.1.-" evidence="5"/>
<dbReference type="SUPFAM" id="SSF53756">
    <property type="entry name" value="UDP-Glycosyltransferase/glycogen phosphorylase"/>
    <property type="match status" value="1"/>
</dbReference>
<keyword evidence="5" id="KW-0812">Transmembrane</keyword>
<dbReference type="Gene3D" id="3.40.50.11660">
    <property type="entry name" value="Glycosyl transferase family 10, C-terminal domain"/>
    <property type="match status" value="1"/>
</dbReference>
<comment type="pathway">
    <text evidence="1">Protein modification; protein glycosylation.</text>
</comment>
<evidence type="ECO:0000256" key="2">
    <source>
        <dbReference type="ARBA" id="ARBA00008919"/>
    </source>
</evidence>
<comment type="caution">
    <text evidence="8">The sequence shown here is derived from an EMBL/GenBank/DDBJ whole genome shotgun (WGS) entry which is preliminary data.</text>
</comment>
<sequence>MARPSGGKLFLASLTAIYVIFTMVNFWINSPSRKECNCSPCPSDTSQHLPIPNDPRITSRGSTEIISESETEQHRAAMPSRSDHHESSGPRQPPVRKPPPVPEQPPVRQPPKQPTLPPPQAATELVEPHEIHPPRRDPPHHEEPTALSPTAPPPTRSSEQSHHGGLAVSPAEMIPLVNVPLSGPSHVTVPLRAPNPYYNQWQVAPYRPAPTPQDMATAFRALKVRIHKKIEEIVQSYRSGPATGGGEVPGVSRPVRVIVWDSFWGSAPPAEQTFEPCPLKCAYYRRGSLDPTEADAIVYHLPNFSGLLGGGRGNPSQKWVALQFEPENIHGRLLDRSLIGQMDAVATYSLMSTIPVPYWADYVFEDPTFRAPVERSSKRSDALVVFMQYACSTPTRREEYVRELMGLMPVHSYGPCLNNRQDPRSRTNAMALTREYMFSVVMENGHLPTYVTDKLYRAFQGGTIPLYRGAPDIDRYIPNHDAVIRIDDFAGPKELAAYLLEVRSPPPRLDPGLMDPLPMFMLLMGGLMAGDG</sequence>
<dbReference type="Pfam" id="PF00852">
    <property type="entry name" value="Glyco_transf_10"/>
    <property type="match status" value="1"/>
</dbReference>
<feature type="compositionally biased region" description="Low complexity" evidence="6">
    <location>
        <begin position="56"/>
        <end position="68"/>
    </location>
</feature>
<dbReference type="InterPro" id="IPR001503">
    <property type="entry name" value="Glyco_trans_10"/>
</dbReference>
<keyword evidence="9" id="KW-1185">Reference proteome</keyword>
<evidence type="ECO:0000313" key="8">
    <source>
        <dbReference type="EMBL" id="KAJ4457178.1"/>
    </source>
</evidence>
<feature type="compositionally biased region" description="Pro residues" evidence="6">
    <location>
        <begin position="91"/>
        <end position="120"/>
    </location>
</feature>
<feature type="region of interest" description="Disordered" evidence="6">
    <location>
        <begin position="39"/>
        <end position="165"/>
    </location>
</feature>
<evidence type="ECO:0000256" key="5">
    <source>
        <dbReference type="RuleBase" id="RU003832"/>
    </source>
</evidence>
<keyword evidence="3 5" id="KW-0328">Glycosyltransferase</keyword>
<evidence type="ECO:0000256" key="3">
    <source>
        <dbReference type="ARBA" id="ARBA00022676"/>
    </source>
</evidence>
<organism evidence="8 9">
    <name type="scientific">Paratrimastix pyriformis</name>
    <dbReference type="NCBI Taxonomy" id="342808"/>
    <lineage>
        <taxon>Eukaryota</taxon>
        <taxon>Metamonada</taxon>
        <taxon>Preaxostyla</taxon>
        <taxon>Paratrimastigidae</taxon>
        <taxon>Paratrimastix</taxon>
    </lineage>
</organism>
<comment type="subcellular location">
    <subcellularLocation>
        <location evidence="5">Golgi apparatus</location>
        <location evidence="5">Golgi stack membrane</location>
        <topology evidence="5">Single-pass type II membrane protein</topology>
    </subcellularLocation>
</comment>
<dbReference type="Proteomes" id="UP001141327">
    <property type="component" value="Unassembled WGS sequence"/>
</dbReference>
<feature type="transmembrane region" description="Helical" evidence="5">
    <location>
        <begin position="9"/>
        <end position="28"/>
    </location>
</feature>
<dbReference type="InterPro" id="IPR038577">
    <property type="entry name" value="GT10-like_C_sf"/>
</dbReference>
<dbReference type="PANTHER" id="PTHR11929:SF194">
    <property type="entry name" value="ALPHA-(1,3)-FUCOSYLTRANSFERASE 10"/>
    <property type="match status" value="1"/>
</dbReference>
<accession>A0ABQ8UEJ2</accession>
<keyword evidence="4 5" id="KW-0808">Transferase</keyword>